<sequence>MSSDDTLQPTDASHPAATPDAAAPADAAPLPIDAAVRANLGIYFRDLEGMEPNGLYDMVIKAVERPLLEVVLAQAEGNQSRAAEWLGINRNTLRRKLLEHKLAE</sequence>
<dbReference type="Gene3D" id="1.10.10.60">
    <property type="entry name" value="Homeodomain-like"/>
    <property type="match status" value="1"/>
</dbReference>
<organism evidence="3 4">
    <name type="scientific">Sphaerotilus microaerophilus</name>
    <dbReference type="NCBI Taxonomy" id="2914710"/>
    <lineage>
        <taxon>Bacteria</taxon>
        <taxon>Pseudomonadati</taxon>
        <taxon>Pseudomonadota</taxon>
        <taxon>Betaproteobacteria</taxon>
        <taxon>Burkholderiales</taxon>
        <taxon>Sphaerotilaceae</taxon>
        <taxon>Sphaerotilus</taxon>
    </lineage>
</organism>
<evidence type="ECO:0000256" key="1">
    <source>
        <dbReference type="SAM" id="MobiDB-lite"/>
    </source>
</evidence>
<dbReference type="InterPro" id="IPR009057">
    <property type="entry name" value="Homeodomain-like_sf"/>
</dbReference>
<dbReference type="PANTHER" id="PTHR47918">
    <property type="entry name" value="DNA-BINDING PROTEIN FIS"/>
    <property type="match status" value="1"/>
</dbReference>
<feature type="region of interest" description="Disordered" evidence="1">
    <location>
        <begin position="1"/>
        <end position="28"/>
    </location>
</feature>
<name>A0ABM7YIM6_9BURK</name>
<dbReference type="InterPro" id="IPR050207">
    <property type="entry name" value="Trans_regulatory_Fis"/>
</dbReference>
<dbReference type="PANTHER" id="PTHR47918:SF1">
    <property type="entry name" value="DNA-BINDING PROTEIN FIS"/>
    <property type="match status" value="1"/>
</dbReference>
<gene>
    <name evidence="3" type="ORF">CATMQ487_12100</name>
</gene>
<dbReference type="InterPro" id="IPR002197">
    <property type="entry name" value="HTH_Fis"/>
</dbReference>
<proteinExistence type="predicted"/>
<dbReference type="Proteomes" id="UP001057498">
    <property type="component" value="Chromosome"/>
</dbReference>
<dbReference type="PRINTS" id="PR01590">
    <property type="entry name" value="HTHFIS"/>
</dbReference>
<feature type="compositionally biased region" description="Low complexity" evidence="1">
    <location>
        <begin position="9"/>
        <end position="28"/>
    </location>
</feature>
<dbReference type="EMBL" id="AP025730">
    <property type="protein sequence ID" value="BDI04240.1"/>
    <property type="molecule type" value="Genomic_DNA"/>
</dbReference>
<evidence type="ECO:0000259" key="2">
    <source>
        <dbReference type="Pfam" id="PF02954"/>
    </source>
</evidence>
<reference evidence="3" key="1">
    <citation type="submission" date="2022-04" db="EMBL/GenBank/DDBJ databases">
        <title>Whole genome sequence of Sphaerotilus sp. FB-5.</title>
        <authorList>
            <person name="Takeda M."/>
            <person name="Narihara S."/>
            <person name="Akimoto M."/>
            <person name="Akimoto R."/>
            <person name="Nishiyashiki S."/>
            <person name="Murakami T."/>
        </authorList>
    </citation>
    <scope>NUCLEOTIDE SEQUENCE</scope>
    <source>
        <strain evidence="3">FB-5</strain>
    </source>
</reference>
<accession>A0ABM7YIM6</accession>
<keyword evidence="4" id="KW-1185">Reference proteome</keyword>
<protein>
    <recommendedName>
        <fullName evidence="2">DNA binding HTH domain-containing protein</fullName>
    </recommendedName>
</protein>
<feature type="domain" description="DNA binding HTH" evidence="2">
    <location>
        <begin position="61"/>
        <end position="99"/>
    </location>
</feature>
<dbReference type="Pfam" id="PF02954">
    <property type="entry name" value="HTH_8"/>
    <property type="match status" value="1"/>
</dbReference>
<evidence type="ECO:0000313" key="4">
    <source>
        <dbReference type="Proteomes" id="UP001057498"/>
    </source>
</evidence>
<evidence type="ECO:0000313" key="3">
    <source>
        <dbReference type="EMBL" id="BDI04240.1"/>
    </source>
</evidence>
<dbReference type="SUPFAM" id="SSF46689">
    <property type="entry name" value="Homeodomain-like"/>
    <property type="match status" value="1"/>
</dbReference>